<proteinExistence type="evidence at transcript level"/>
<accession>C0P2H2</accession>
<name>C0P2H2_MAIZE</name>
<sequence>MYSTMTGPPTHPTPTRFIILNARLIHDSGTSHMSHVKSSTATACCEIHQILYTTRPLGRPSDCRSAHDHGSCL</sequence>
<dbReference type="GeneID" id="100381877"/>
<dbReference type="EMBL" id="BT062491">
    <property type="protein sequence ID" value="ACN27188.1"/>
    <property type="molecule type" value="mRNA"/>
</dbReference>
<dbReference type="OrthoDB" id="1897736at2759"/>
<protein>
    <submittedName>
        <fullName evidence="1">Uncharacterized protein</fullName>
    </submittedName>
</protein>
<dbReference type="RefSeq" id="NP_001334066.1">
    <property type="nucleotide sequence ID" value="NM_001347137.1"/>
</dbReference>
<organism evidence="1">
    <name type="scientific">Zea mays</name>
    <name type="common">Maize</name>
    <dbReference type="NCBI Taxonomy" id="4577"/>
    <lineage>
        <taxon>Eukaryota</taxon>
        <taxon>Viridiplantae</taxon>
        <taxon>Streptophyta</taxon>
        <taxon>Embryophyta</taxon>
        <taxon>Tracheophyta</taxon>
        <taxon>Spermatophyta</taxon>
        <taxon>Magnoliopsida</taxon>
        <taxon>Liliopsida</taxon>
        <taxon>Poales</taxon>
        <taxon>Poaceae</taxon>
        <taxon>PACMAD clade</taxon>
        <taxon>Panicoideae</taxon>
        <taxon>Andropogonodae</taxon>
        <taxon>Andropogoneae</taxon>
        <taxon>Tripsacinae</taxon>
        <taxon>Zea</taxon>
    </lineage>
</organism>
<dbReference type="KEGG" id="zma:100381877"/>
<reference evidence="1" key="1">
    <citation type="journal article" date="2009" name="PLoS Genet.">
        <title>Sequencing, mapping, and analysis of 27,455 maize full-length cDNAs.</title>
        <authorList>
            <person name="Soderlund C."/>
            <person name="Descour A."/>
            <person name="Kudrna D."/>
            <person name="Bomhoff M."/>
            <person name="Boyd L."/>
            <person name="Currie J."/>
            <person name="Angelova A."/>
            <person name="Collura K."/>
            <person name="Wissotski M."/>
            <person name="Ashley E."/>
            <person name="Morrow D."/>
            <person name="Fernandes J."/>
            <person name="Walbot V."/>
            <person name="Yu Y."/>
        </authorList>
    </citation>
    <scope>NUCLEOTIDE SEQUENCE</scope>
    <source>
        <strain evidence="1">B73</strain>
    </source>
</reference>
<dbReference type="AlphaFoldDB" id="C0P2H2"/>
<evidence type="ECO:0000313" key="1">
    <source>
        <dbReference type="EMBL" id="ACN27188.1"/>
    </source>
</evidence>